<evidence type="ECO:0000256" key="2">
    <source>
        <dbReference type="SAM" id="MobiDB-lite"/>
    </source>
</evidence>
<dbReference type="InterPro" id="IPR027267">
    <property type="entry name" value="AH/BAR_dom_sf"/>
</dbReference>
<evidence type="ECO:0000313" key="3">
    <source>
        <dbReference type="EnsemblMetazoa" id="Aqu2.1.41121_001"/>
    </source>
</evidence>
<feature type="compositionally biased region" description="Low complexity" evidence="2">
    <location>
        <begin position="455"/>
        <end position="464"/>
    </location>
</feature>
<proteinExistence type="predicted"/>
<feature type="coiled-coil region" evidence="1">
    <location>
        <begin position="90"/>
        <end position="157"/>
    </location>
</feature>
<keyword evidence="4" id="KW-1185">Reference proteome</keyword>
<feature type="compositionally biased region" description="Low complexity" evidence="2">
    <location>
        <begin position="248"/>
        <end position="262"/>
    </location>
</feature>
<dbReference type="Proteomes" id="UP000007879">
    <property type="component" value="Unassembled WGS sequence"/>
</dbReference>
<reference evidence="4" key="1">
    <citation type="journal article" date="2010" name="Nature">
        <title>The Amphimedon queenslandica genome and the evolution of animal complexity.</title>
        <authorList>
            <person name="Srivastava M."/>
            <person name="Simakov O."/>
            <person name="Chapman J."/>
            <person name="Fahey B."/>
            <person name="Gauthier M.E."/>
            <person name="Mitros T."/>
            <person name="Richards G.S."/>
            <person name="Conaco C."/>
            <person name="Dacre M."/>
            <person name="Hellsten U."/>
            <person name="Larroux C."/>
            <person name="Putnam N.H."/>
            <person name="Stanke M."/>
            <person name="Adamska M."/>
            <person name="Darling A."/>
            <person name="Degnan S.M."/>
            <person name="Oakley T.H."/>
            <person name="Plachetzki D.C."/>
            <person name="Zhai Y."/>
            <person name="Adamski M."/>
            <person name="Calcino A."/>
            <person name="Cummins S.F."/>
            <person name="Goodstein D.M."/>
            <person name="Harris C."/>
            <person name="Jackson D.J."/>
            <person name="Leys S.P."/>
            <person name="Shu S."/>
            <person name="Woodcroft B.J."/>
            <person name="Vervoort M."/>
            <person name="Kosik K.S."/>
            <person name="Manning G."/>
            <person name="Degnan B.M."/>
            <person name="Rokhsar D.S."/>
        </authorList>
    </citation>
    <scope>NUCLEOTIDE SEQUENCE [LARGE SCALE GENOMIC DNA]</scope>
</reference>
<feature type="compositionally biased region" description="Pro residues" evidence="2">
    <location>
        <begin position="281"/>
        <end position="291"/>
    </location>
</feature>
<feature type="region of interest" description="Disordered" evidence="2">
    <location>
        <begin position="222"/>
        <end position="505"/>
    </location>
</feature>
<feature type="compositionally biased region" description="Low complexity" evidence="2">
    <location>
        <begin position="588"/>
        <end position="603"/>
    </location>
</feature>
<name>A0A1X7VL67_AMPQE</name>
<dbReference type="EnsemblMetazoa" id="Aqu2.1.41121_001">
    <property type="protein sequence ID" value="Aqu2.1.41121_001"/>
    <property type="gene ID" value="Aqu2.1.41121"/>
</dbReference>
<dbReference type="EnsemblMetazoa" id="XM_020008673.1">
    <property type="protein sequence ID" value="XP_019864232.1"/>
    <property type="gene ID" value="LOC100636902"/>
</dbReference>
<feature type="compositionally biased region" description="Basic and acidic residues" evidence="2">
    <location>
        <begin position="604"/>
        <end position="622"/>
    </location>
</feature>
<reference evidence="3" key="2">
    <citation type="submission" date="2017-05" db="UniProtKB">
        <authorList>
            <consortium name="EnsemblMetazoa"/>
        </authorList>
    </citation>
    <scope>IDENTIFICATION</scope>
</reference>
<dbReference type="AlphaFoldDB" id="A0A1X7VL67"/>
<organism evidence="3">
    <name type="scientific">Amphimedon queenslandica</name>
    <name type="common">Sponge</name>
    <dbReference type="NCBI Taxonomy" id="400682"/>
    <lineage>
        <taxon>Eukaryota</taxon>
        <taxon>Metazoa</taxon>
        <taxon>Porifera</taxon>
        <taxon>Demospongiae</taxon>
        <taxon>Heteroscleromorpha</taxon>
        <taxon>Haplosclerida</taxon>
        <taxon>Niphatidae</taxon>
        <taxon>Amphimedon</taxon>
    </lineage>
</organism>
<dbReference type="Gene3D" id="1.20.1270.60">
    <property type="entry name" value="Arfaptin homology (AH) domain/BAR domain"/>
    <property type="match status" value="1"/>
</dbReference>
<feature type="compositionally biased region" description="Pro residues" evidence="2">
    <location>
        <begin position="222"/>
        <end position="235"/>
    </location>
</feature>
<feature type="compositionally biased region" description="Polar residues" evidence="2">
    <location>
        <begin position="325"/>
        <end position="360"/>
    </location>
</feature>
<feature type="compositionally biased region" description="Polar residues" evidence="2">
    <location>
        <begin position="488"/>
        <end position="498"/>
    </location>
</feature>
<protein>
    <submittedName>
        <fullName evidence="3">Uncharacterized protein</fullName>
    </submittedName>
</protein>
<feature type="region of interest" description="Disordered" evidence="2">
    <location>
        <begin position="548"/>
        <end position="622"/>
    </location>
</feature>
<feature type="compositionally biased region" description="Basic and acidic residues" evidence="2">
    <location>
        <begin position="394"/>
        <end position="404"/>
    </location>
</feature>
<dbReference type="STRING" id="400682.A0A1X7VL67"/>
<feature type="region of interest" description="Disordered" evidence="2">
    <location>
        <begin position="672"/>
        <end position="691"/>
    </location>
</feature>
<keyword evidence="1" id="KW-0175">Coiled coil</keyword>
<sequence length="718" mass="79049">MAKRSAVEQIVIEEKTVSDAIAKLIGAREKASAWHLKWAKFEECEFLIFLFGKLAELRWIWNEAYKSFFEKHQNDYLKTFKDIYYEERIIEDTKKALQNCEATVNKIRKQVESAQKKGDSVKKNSLDQELDSQLGMRDHLKKKIEGHDEKMKQYKIEQIQKGLLAQAQAGLQLADQMRHLFIAQLRIADILGTTSPASNNSATWQKITQVLIGLSDTLGLYPPPSGSVDPLPSPSESPHQGKKSTTDSPFSITSPAFSSSSSGNHTPTSRRSFPFSFRPLPTEPPPPPPPHSSHSHSHSHSHESDHSLTPQGPSPSHALKHSSPHPGNNFRSRAFTRSASDMTPSRVNKLGTSSTSNSQPPLGGGVSAFPHKASITIFEEHQQLMGGGGGGGGEYHHHPIDRTRSRSLGYPHSITTSSSASSSPYHTASSSPYHHNTNPNVLYDTEEPPSILNPSSGGESKGSSQELDSMHGSESDSGYADPIDALQQYYNSRPQAKSQAPVEPSYQSLAEIQRLRMAAVKLNMIEDNEDPTYSRPFDCLRGLPEPVRVSGGGETGTLGRRNYRRQYVPIATPESQASRHVISRGSSDEAISTSSESPEPSQTDEVHPLRRSDRTGSLDRLLESPEAPKVLVKVKDDFVTMRPRVNSDGNILTRNKNRSCRPDVLSPLALTSSTASEQDQTPPSSPHHSPLHVPVEVTKLQNGFAKLVNHNYSSSQVQ</sequence>
<evidence type="ECO:0000313" key="4">
    <source>
        <dbReference type="Proteomes" id="UP000007879"/>
    </source>
</evidence>
<dbReference type="InParanoid" id="A0A1X7VL67"/>
<evidence type="ECO:0000256" key="1">
    <source>
        <dbReference type="SAM" id="Coils"/>
    </source>
</evidence>
<accession>A0A1X7VL67</accession>
<dbReference type="OrthoDB" id="5965607at2759"/>
<dbReference type="KEGG" id="aqu:100636902"/>
<gene>
    <name evidence="3" type="primary">100636902</name>
</gene>
<feature type="compositionally biased region" description="Low complexity" evidence="2">
    <location>
        <begin position="410"/>
        <end position="434"/>
    </location>
</feature>